<reference evidence="5" key="1">
    <citation type="journal article" date="2020" name="PLoS Negl. Trop. Dis.">
        <title>High-quality nuclear genome for Sarcoptes scabiei-A critical resource for a neglected parasite.</title>
        <authorList>
            <person name="Korhonen P.K."/>
            <person name="Gasser R.B."/>
            <person name="Ma G."/>
            <person name="Wang T."/>
            <person name="Stroehlein A.J."/>
            <person name="Young N.D."/>
            <person name="Ang C.S."/>
            <person name="Fernando D.D."/>
            <person name="Lu H.C."/>
            <person name="Taylor S."/>
            <person name="Reynolds S.L."/>
            <person name="Mofiz E."/>
            <person name="Najaraj S.H."/>
            <person name="Gowda H."/>
            <person name="Madugundu A."/>
            <person name="Renuse S."/>
            <person name="Holt D."/>
            <person name="Pandey A."/>
            <person name="Papenfuss A.T."/>
            <person name="Fischer K."/>
        </authorList>
    </citation>
    <scope>NUCLEOTIDE SEQUENCE [LARGE SCALE GENOMIC DNA]</scope>
</reference>
<dbReference type="GO" id="GO:0050772">
    <property type="term" value="P:positive regulation of axonogenesis"/>
    <property type="evidence" value="ECO:0007669"/>
    <property type="project" value="TreeGrafter"/>
</dbReference>
<evidence type="ECO:0000259" key="2">
    <source>
        <dbReference type="Pfam" id="PF08337"/>
    </source>
</evidence>
<organism evidence="3">
    <name type="scientific">Sarcoptes scabiei</name>
    <name type="common">Itch mite</name>
    <name type="synonym">Acarus scabiei</name>
    <dbReference type="NCBI Taxonomy" id="52283"/>
    <lineage>
        <taxon>Eukaryota</taxon>
        <taxon>Metazoa</taxon>
        <taxon>Ecdysozoa</taxon>
        <taxon>Arthropoda</taxon>
        <taxon>Chelicerata</taxon>
        <taxon>Arachnida</taxon>
        <taxon>Acari</taxon>
        <taxon>Acariformes</taxon>
        <taxon>Sarcoptiformes</taxon>
        <taxon>Astigmata</taxon>
        <taxon>Psoroptidia</taxon>
        <taxon>Sarcoptoidea</taxon>
        <taxon>Sarcoptidae</taxon>
        <taxon>Sarcoptinae</taxon>
        <taxon>Sarcoptes</taxon>
    </lineage>
</organism>
<dbReference type="Pfam" id="PF08337">
    <property type="entry name" value="Plexin_cytopl"/>
    <property type="match status" value="1"/>
</dbReference>
<dbReference type="PANTHER" id="PTHR22625">
    <property type="entry name" value="PLEXIN"/>
    <property type="match status" value="1"/>
</dbReference>
<feature type="region of interest" description="Disordered" evidence="1">
    <location>
        <begin position="460"/>
        <end position="486"/>
    </location>
</feature>
<feature type="domain" description="Plexin cytoplasmic RasGAP" evidence="2">
    <location>
        <begin position="158"/>
        <end position="389"/>
    </location>
</feature>
<dbReference type="InterPro" id="IPR008936">
    <property type="entry name" value="Rho_GTPase_activation_prot"/>
</dbReference>
<accession>A0A834RD83</accession>
<keyword evidence="5" id="KW-1185">Reference proteome</keyword>
<name>A0A834RD83_SARSC</name>
<dbReference type="EnsemblMetazoa" id="SSS_1103s_mrna">
    <property type="protein sequence ID" value="KAF7494875.1"/>
    <property type="gene ID" value="SSS_1103"/>
</dbReference>
<evidence type="ECO:0000256" key="1">
    <source>
        <dbReference type="SAM" id="MobiDB-lite"/>
    </source>
</evidence>
<feature type="compositionally biased region" description="Polar residues" evidence="1">
    <location>
        <begin position="474"/>
        <end position="486"/>
    </location>
</feature>
<reference evidence="3" key="2">
    <citation type="submission" date="2020-01" db="EMBL/GenBank/DDBJ databases">
        <authorList>
            <person name="Korhonen P.K.K."/>
            <person name="Guangxu M.G."/>
            <person name="Wang T.W."/>
            <person name="Stroehlein A.J.S."/>
            <person name="Young N.D."/>
            <person name="Ang C.-S.A."/>
            <person name="Fernando D.W.F."/>
            <person name="Lu H.L."/>
            <person name="Taylor S.T."/>
            <person name="Ehtesham M.E.M."/>
            <person name="Najaraj S.H.N."/>
            <person name="Harsha G.H.G."/>
            <person name="Madugundu A.M."/>
            <person name="Renuse S.R."/>
            <person name="Holt D.H."/>
            <person name="Pandey A.P."/>
            <person name="Papenfuss A.P."/>
            <person name="Gasser R.B.G."/>
            <person name="Fischer K.F."/>
        </authorList>
    </citation>
    <scope>NUCLEOTIDE SEQUENCE</scope>
    <source>
        <strain evidence="3">SSS_KF_BRIS2020</strain>
    </source>
</reference>
<dbReference type="InterPro" id="IPR013548">
    <property type="entry name" value="Plexin_cytoplasmic_RasGAP_dom"/>
</dbReference>
<proteinExistence type="predicted"/>
<dbReference type="InterPro" id="IPR031148">
    <property type="entry name" value="Plexin"/>
</dbReference>
<dbReference type="GO" id="GO:0017154">
    <property type="term" value="F:semaphorin receptor activity"/>
    <property type="evidence" value="ECO:0007669"/>
    <property type="project" value="InterPro"/>
</dbReference>
<dbReference type="GO" id="GO:0008360">
    <property type="term" value="P:regulation of cell shape"/>
    <property type="evidence" value="ECO:0007669"/>
    <property type="project" value="TreeGrafter"/>
</dbReference>
<dbReference type="GO" id="GO:0002116">
    <property type="term" value="C:semaphorin receptor complex"/>
    <property type="evidence" value="ECO:0007669"/>
    <property type="project" value="TreeGrafter"/>
</dbReference>
<dbReference type="GO" id="GO:0005886">
    <property type="term" value="C:plasma membrane"/>
    <property type="evidence" value="ECO:0007669"/>
    <property type="project" value="TreeGrafter"/>
</dbReference>
<sequence length="486" mass="55009">LINDCILGVSGGNFFTNTFAADDDDDYDDYDDGKDFNDRIATRRKNRYSIRAIRRRRALQRKRAKQMALIQSSASTAQSRIAAASALSASQMNLNPTSEIIGDGGLDLYSISVHNSIGRNHTENFGLNQPRRSSSSISFSLWKDSASNLLSAVWNPSQRNDETNDIVGDSYSLQQSIPEIYLTRLLTTKGTIQQYVDDFFATIFTVNDRLPLAIKWLFDFFDRKASKSSIQDLNVVSQWKSNSLVQRFWVQILRHREILFDISARKSIDVCFDVLAQNLLDACSLISSNDTSTMSATATTNTSLTTNDYTSSLKLNKDSPATKLLCARDVIGLQQLIHQYYRDIQSLPSINEADIIAYMKDLSKMFDGKLNKERSLEQLIYYCLQCSDSIMNRLRIETQTKQENLAIKFESFLHLFQASGGGDPINGILPTSNLKNRHQQKQQQHSNDYEYQSLHQQPLVPPPLMQSIHHHSQLKNSSTLKGITEV</sequence>
<evidence type="ECO:0000313" key="4">
    <source>
        <dbReference type="EnsemblMetazoa" id="KAF7494875.1"/>
    </source>
</evidence>
<feature type="non-terminal residue" evidence="3">
    <location>
        <position position="1"/>
    </location>
</feature>
<dbReference type="Proteomes" id="UP000070412">
    <property type="component" value="Unassembled WGS sequence"/>
</dbReference>
<reference evidence="4" key="3">
    <citation type="submission" date="2022-06" db="UniProtKB">
        <authorList>
            <consortium name="EnsemblMetazoa"/>
        </authorList>
    </citation>
    <scope>IDENTIFICATION</scope>
</reference>
<evidence type="ECO:0000313" key="3">
    <source>
        <dbReference type="EMBL" id="KAF7494875.1"/>
    </source>
</evidence>
<dbReference type="OrthoDB" id="125363at2759"/>
<dbReference type="AlphaFoldDB" id="A0A834RD83"/>
<dbReference type="GO" id="GO:0008045">
    <property type="term" value="P:motor neuron axon guidance"/>
    <property type="evidence" value="ECO:0007669"/>
    <property type="project" value="TreeGrafter"/>
</dbReference>
<gene>
    <name evidence="3" type="ORF">SSS_1103</name>
</gene>
<dbReference type="GO" id="GO:0007162">
    <property type="term" value="P:negative regulation of cell adhesion"/>
    <property type="evidence" value="ECO:0007669"/>
    <property type="project" value="TreeGrafter"/>
</dbReference>
<protein>
    <submittedName>
        <fullName evidence="3">Plexin-B</fullName>
    </submittedName>
</protein>
<dbReference type="Gene3D" id="1.10.506.10">
    <property type="entry name" value="GTPase Activation - p120gap, domain 1"/>
    <property type="match status" value="1"/>
</dbReference>
<dbReference type="EMBL" id="WVUK01000051">
    <property type="protein sequence ID" value="KAF7494875.1"/>
    <property type="molecule type" value="Genomic_DNA"/>
</dbReference>
<dbReference type="GO" id="GO:0030334">
    <property type="term" value="P:regulation of cell migration"/>
    <property type="evidence" value="ECO:0007669"/>
    <property type="project" value="TreeGrafter"/>
</dbReference>
<dbReference type="PANTHER" id="PTHR22625:SF44">
    <property type="entry name" value="PLEXIN-B"/>
    <property type="match status" value="1"/>
</dbReference>
<dbReference type="GO" id="GO:0097374">
    <property type="term" value="P:sensory neuron axon guidance"/>
    <property type="evidence" value="ECO:0007669"/>
    <property type="project" value="TreeGrafter"/>
</dbReference>
<evidence type="ECO:0000313" key="5">
    <source>
        <dbReference type="Proteomes" id="UP000070412"/>
    </source>
</evidence>
<dbReference type="SUPFAM" id="SSF48350">
    <property type="entry name" value="GTPase activation domain, GAP"/>
    <property type="match status" value="1"/>
</dbReference>